<evidence type="ECO:0000256" key="1">
    <source>
        <dbReference type="SAM" id="Phobius"/>
    </source>
</evidence>
<dbReference type="Proteomes" id="UP000604046">
    <property type="component" value="Unassembled WGS sequence"/>
</dbReference>
<comment type="caution">
    <text evidence="2">The sequence shown here is derived from an EMBL/GenBank/DDBJ whole genome shotgun (WGS) entry which is preliminary data.</text>
</comment>
<evidence type="ECO:0000313" key="3">
    <source>
        <dbReference type="Proteomes" id="UP000604046"/>
    </source>
</evidence>
<sequence length="265" mass="27666">MTWIVEITSASVAALVIVVITAAVERFGGVVGGVLGTVPHVAVVASVGFILQTTRRVDFEIAMLGMPLGMLSNSLLCSILRLVTSWPRLQRLLPSRSGLRMAVAMVIGLSCYAASVALAILGFKPDTRPLEVVRVVAVCAWLCELLLGLGLLQLPTSTATGKRPRSGSAILAGRGAATFCVFLSAMLLADSVPALAGIIANVPIVSVAVIMILWMSQGEDVAMGCLAPMVLGMLSPSAYAMLASQLMLLWHPAVGAVFRLQLACP</sequence>
<keyword evidence="3" id="KW-1185">Reference proteome</keyword>
<keyword evidence="1" id="KW-1133">Transmembrane helix</keyword>
<feature type="transmembrane region" description="Helical" evidence="1">
    <location>
        <begin position="30"/>
        <end position="51"/>
    </location>
</feature>
<feature type="transmembrane region" description="Helical" evidence="1">
    <location>
        <begin position="63"/>
        <end position="83"/>
    </location>
</feature>
<dbReference type="AlphaFoldDB" id="A0A812SUB3"/>
<protein>
    <submittedName>
        <fullName evidence="2">Uncharacterized protein</fullName>
    </submittedName>
</protein>
<feature type="transmembrane region" description="Helical" evidence="1">
    <location>
        <begin position="135"/>
        <end position="154"/>
    </location>
</feature>
<feature type="transmembrane region" description="Helical" evidence="1">
    <location>
        <begin position="221"/>
        <end position="242"/>
    </location>
</feature>
<reference evidence="2" key="1">
    <citation type="submission" date="2021-02" db="EMBL/GenBank/DDBJ databases">
        <authorList>
            <person name="Dougan E. K."/>
            <person name="Rhodes N."/>
            <person name="Thang M."/>
            <person name="Chan C."/>
        </authorList>
    </citation>
    <scope>NUCLEOTIDE SEQUENCE</scope>
</reference>
<keyword evidence="1" id="KW-0472">Membrane</keyword>
<dbReference type="EMBL" id="CAJNDS010002492">
    <property type="protein sequence ID" value="CAE7497032.1"/>
    <property type="molecule type" value="Genomic_DNA"/>
</dbReference>
<gene>
    <name evidence="2" type="ORF">SNAT2548_LOCUS27839</name>
</gene>
<feature type="transmembrane region" description="Helical" evidence="1">
    <location>
        <begin position="195"/>
        <end position="215"/>
    </location>
</feature>
<keyword evidence="1" id="KW-0812">Transmembrane</keyword>
<proteinExistence type="predicted"/>
<organism evidence="2 3">
    <name type="scientific">Symbiodinium natans</name>
    <dbReference type="NCBI Taxonomy" id="878477"/>
    <lineage>
        <taxon>Eukaryota</taxon>
        <taxon>Sar</taxon>
        <taxon>Alveolata</taxon>
        <taxon>Dinophyceae</taxon>
        <taxon>Suessiales</taxon>
        <taxon>Symbiodiniaceae</taxon>
        <taxon>Symbiodinium</taxon>
    </lineage>
</organism>
<feature type="transmembrane region" description="Helical" evidence="1">
    <location>
        <begin position="103"/>
        <end position="123"/>
    </location>
</feature>
<accession>A0A812SUB3</accession>
<name>A0A812SUB3_9DINO</name>
<evidence type="ECO:0000313" key="2">
    <source>
        <dbReference type="EMBL" id="CAE7497032.1"/>
    </source>
</evidence>
<feature type="transmembrane region" description="Helical" evidence="1">
    <location>
        <begin position="7"/>
        <end position="24"/>
    </location>
</feature>